<feature type="region of interest" description="Disordered" evidence="13">
    <location>
        <begin position="391"/>
        <end position="415"/>
    </location>
</feature>
<keyword evidence="8 12" id="KW-0479">Metal-binding</keyword>
<reference evidence="17" key="1">
    <citation type="journal article" date="2019" name="Int. J. Syst. Evol. Microbiol.">
        <title>The Global Catalogue of Microorganisms (GCM) 10K type strain sequencing project: providing services to taxonomists for standard genome sequencing and annotation.</title>
        <authorList>
            <consortium name="The Broad Institute Genomics Platform"/>
            <consortium name="The Broad Institute Genome Sequencing Center for Infectious Disease"/>
            <person name="Wu L."/>
            <person name="Ma J."/>
        </authorList>
    </citation>
    <scope>NUCLEOTIDE SEQUENCE [LARGE SCALE GENOMIC DNA]</scope>
    <source>
        <strain evidence="17">CGMCC 1.14966</strain>
    </source>
</reference>
<proteinExistence type="inferred from homology"/>
<feature type="signal peptide" evidence="14">
    <location>
        <begin position="1"/>
        <end position="20"/>
    </location>
</feature>
<dbReference type="InterPro" id="IPR018028">
    <property type="entry name" value="Catalase"/>
</dbReference>
<evidence type="ECO:0000256" key="1">
    <source>
        <dbReference type="ARBA" id="ARBA00001971"/>
    </source>
</evidence>
<evidence type="ECO:0000313" key="17">
    <source>
        <dbReference type="Proteomes" id="UP000637774"/>
    </source>
</evidence>
<evidence type="ECO:0000256" key="13">
    <source>
        <dbReference type="SAM" id="MobiDB-lite"/>
    </source>
</evidence>
<evidence type="ECO:0000256" key="11">
    <source>
        <dbReference type="ARBA" id="ARBA00023324"/>
    </source>
</evidence>
<dbReference type="PROSITE" id="PS00438">
    <property type="entry name" value="CATALASE_2"/>
    <property type="match status" value="1"/>
</dbReference>
<evidence type="ECO:0000256" key="7">
    <source>
        <dbReference type="ARBA" id="ARBA00022617"/>
    </source>
</evidence>
<dbReference type="PANTHER" id="PTHR11465">
    <property type="entry name" value="CATALASE"/>
    <property type="match status" value="1"/>
</dbReference>
<dbReference type="PROSITE" id="PS51402">
    <property type="entry name" value="CATALASE_3"/>
    <property type="match status" value="1"/>
</dbReference>
<comment type="similarity">
    <text evidence="3 12">Belongs to the catalase family.</text>
</comment>
<evidence type="ECO:0000259" key="15">
    <source>
        <dbReference type="SMART" id="SM01060"/>
    </source>
</evidence>
<evidence type="ECO:0000256" key="8">
    <source>
        <dbReference type="ARBA" id="ARBA00022723"/>
    </source>
</evidence>
<dbReference type="InterPro" id="IPR002226">
    <property type="entry name" value="Catalase_haem_BS"/>
</dbReference>
<dbReference type="InterPro" id="IPR010582">
    <property type="entry name" value="Catalase_immune_responsive"/>
</dbReference>
<keyword evidence="7 12" id="KW-0349">Heme</keyword>
<comment type="cofactor">
    <cofactor evidence="1">
        <name>heme</name>
        <dbReference type="ChEBI" id="CHEBI:30413"/>
    </cofactor>
</comment>
<dbReference type="Pfam" id="PF00199">
    <property type="entry name" value="Catalase"/>
    <property type="match status" value="1"/>
</dbReference>
<feature type="chain" id="PRO_5047045105" description="Catalase" evidence="14">
    <location>
        <begin position="21"/>
        <end position="510"/>
    </location>
</feature>
<dbReference type="PROSITE" id="PS00437">
    <property type="entry name" value="CATALASE_1"/>
    <property type="match status" value="1"/>
</dbReference>
<dbReference type="EC" id="1.11.1.6" evidence="4 12"/>
<dbReference type="Pfam" id="PF06628">
    <property type="entry name" value="Catalase-rel"/>
    <property type="match status" value="1"/>
</dbReference>
<name>A0ABQ2AGQ5_9BACT</name>
<dbReference type="EMBL" id="BMGY01000065">
    <property type="protein sequence ID" value="GGH91145.1"/>
    <property type="molecule type" value="Genomic_DNA"/>
</dbReference>
<dbReference type="InterPro" id="IPR020835">
    <property type="entry name" value="Catalase_sf"/>
</dbReference>
<evidence type="ECO:0000256" key="3">
    <source>
        <dbReference type="ARBA" id="ARBA00005329"/>
    </source>
</evidence>
<evidence type="ECO:0000313" key="16">
    <source>
        <dbReference type="EMBL" id="GGH91145.1"/>
    </source>
</evidence>
<comment type="catalytic activity">
    <reaction evidence="12">
        <text>2 H2O2 = O2 + 2 H2O</text>
        <dbReference type="Rhea" id="RHEA:20309"/>
        <dbReference type="ChEBI" id="CHEBI:15377"/>
        <dbReference type="ChEBI" id="CHEBI:15379"/>
        <dbReference type="ChEBI" id="CHEBI:16240"/>
        <dbReference type="EC" id="1.11.1.6"/>
    </reaction>
</comment>
<keyword evidence="11 12" id="KW-0376">Hydrogen peroxide</keyword>
<dbReference type="PANTHER" id="PTHR11465:SF23">
    <property type="entry name" value="CATALASE-2"/>
    <property type="match status" value="1"/>
</dbReference>
<keyword evidence="17" id="KW-1185">Reference proteome</keyword>
<evidence type="ECO:0000256" key="9">
    <source>
        <dbReference type="ARBA" id="ARBA00023002"/>
    </source>
</evidence>
<dbReference type="InterPro" id="IPR024711">
    <property type="entry name" value="Catalase_clade1/3"/>
</dbReference>
<evidence type="ECO:0000256" key="5">
    <source>
        <dbReference type="ARBA" id="ARBA00014132"/>
    </source>
</evidence>
<evidence type="ECO:0000256" key="10">
    <source>
        <dbReference type="ARBA" id="ARBA00023004"/>
    </source>
</evidence>
<dbReference type="SMART" id="SM01060">
    <property type="entry name" value="Catalase"/>
    <property type="match status" value="1"/>
</dbReference>
<evidence type="ECO:0000256" key="4">
    <source>
        <dbReference type="ARBA" id="ARBA00012314"/>
    </source>
</evidence>
<feature type="domain" description="Catalase core" evidence="15">
    <location>
        <begin position="27"/>
        <end position="410"/>
    </location>
</feature>
<evidence type="ECO:0000256" key="14">
    <source>
        <dbReference type="SAM" id="SignalP"/>
    </source>
</evidence>
<dbReference type="CDD" id="cd08154">
    <property type="entry name" value="catalase_clade_1"/>
    <property type="match status" value="1"/>
</dbReference>
<feature type="compositionally biased region" description="Polar residues" evidence="13">
    <location>
        <begin position="391"/>
        <end position="407"/>
    </location>
</feature>
<dbReference type="Gene3D" id="2.40.180.10">
    <property type="entry name" value="Catalase core domain"/>
    <property type="match status" value="1"/>
</dbReference>
<evidence type="ECO:0000256" key="2">
    <source>
        <dbReference type="ARBA" id="ARBA00002974"/>
    </source>
</evidence>
<keyword evidence="14" id="KW-0732">Signal</keyword>
<sequence length="510" mass="56960">MLKKPLIILAVLAVSYQSQAQQTPAMTTNTGAAVGSNQYSKTAGENGSTLLGDVHLLEKIAAFDRERVPERVVHARGTGAYGEFESYGDFSQYTKASVFGAKGKKTPLFTRFSTVIHGKDSPETVRDPRGFAVKLYTDQGNYDIVGNDLPVFFIRDAMKFPDMVHALKPSPVYNRQDANRVFDFFSNVPEATNMFTYLYSDLGTPAGYRHMDGFGVHAFKWVNTKGEVTYVKYKWTTLQGVKSFSREDIGKMQAQDFQYATTDLYASIGKGDFPTWELSVQMLKPEELNKFDFNPLDATKIWPENLAPSTKIGKMVLNRMPDNYFDETEQSAFSPGTLVPGIEPSEDKLLQGRVFSYFDTQRYRIGANFQQLPVNAAKVAVVNHNQDGSMSYHKSTSNVNYQPSTSHPAEGFTDTPAHEASHAPLLGTTTQVKISKTNDFAQAGILYRGMSEKDKQHLIGNLTADLSAVQNKQVVYKMVSYFYQADADYGQRLMKSLKLEKKDVTSLVKN</sequence>
<evidence type="ECO:0000256" key="12">
    <source>
        <dbReference type="RuleBase" id="RU000498"/>
    </source>
</evidence>
<organism evidence="16 17">
    <name type="scientific">Hymenobacter frigidus</name>
    <dbReference type="NCBI Taxonomy" id="1524095"/>
    <lineage>
        <taxon>Bacteria</taxon>
        <taxon>Pseudomonadati</taxon>
        <taxon>Bacteroidota</taxon>
        <taxon>Cytophagia</taxon>
        <taxon>Cytophagales</taxon>
        <taxon>Hymenobacteraceae</taxon>
        <taxon>Hymenobacter</taxon>
    </lineage>
</organism>
<accession>A0ABQ2AGQ5</accession>
<dbReference type="PIRSF" id="PIRSF038928">
    <property type="entry name" value="Catalase_clade1-3"/>
    <property type="match status" value="1"/>
</dbReference>
<comment type="function">
    <text evidence="2">Decomposes hydrogen peroxide into water and oxygen; serves to protect cells from the toxic effects of hydrogen peroxide.</text>
</comment>
<dbReference type="SUPFAM" id="SSF56634">
    <property type="entry name" value="Heme-dependent catalase-like"/>
    <property type="match status" value="1"/>
</dbReference>
<keyword evidence="9 12" id="KW-0560">Oxidoreductase</keyword>
<comment type="caution">
    <text evidence="16">The sequence shown here is derived from an EMBL/GenBank/DDBJ whole genome shotgun (WGS) entry which is preliminary data.</text>
</comment>
<dbReference type="InterPro" id="IPR011614">
    <property type="entry name" value="Catalase_core"/>
</dbReference>
<gene>
    <name evidence="16" type="ORF">GCM10011495_38600</name>
</gene>
<dbReference type="PRINTS" id="PR00067">
    <property type="entry name" value="CATALASE"/>
</dbReference>
<dbReference type="InterPro" id="IPR024708">
    <property type="entry name" value="Catalase_AS"/>
</dbReference>
<protein>
    <recommendedName>
        <fullName evidence="5 12">Catalase</fullName>
        <ecNumber evidence="4 12">1.11.1.6</ecNumber>
    </recommendedName>
</protein>
<evidence type="ECO:0000256" key="6">
    <source>
        <dbReference type="ARBA" id="ARBA00022559"/>
    </source>
</evidence>
<keyword evidence="10 12" id="KW-0408">Iron</keyword>
<dbReference type="Proteomes" id="UP000637774">
    <property type="component" value="Unassembled WGS sequence"/>
</dbReference>
<keyword evidence="6 12" id="KW-0575">Peroxidase</keyword>